<evidence type="ECO:0000256" key="1">
    <source>
        <dbReference type="SAM" id="Phobius"/>
    </source>
</evidence>
<feature type="transmembrane region" description="Helical" evidence="1">
    <location>
        <begin position="20"/>
        <end position="37"/>
    </location>
</feature>
<reference evidence="2 3" key="1">
    <citation type="submission" date="2013-07" db="EMBL/GenBank/DDBJ databases">
        <title>Genome sequence of Salmonella bongori N268-08 - a rare clinical isolate.</title>
        <authorList>
            <person name="Marti R."/>
            <person name="Hagens S."/>
            <person name="Loessner M.J."/>
            <person name="Klumpp J."/>
        </authorList>
    </citation>
    <scope>NUCLEOTIDE SEQUENCE [LARGE SCALE GENOMIC DNA]</scope>
    <source>
        <strain evidence="2 3">N268-08</strain>
    </source>
</reference>
<proteinExistence type="predicted"/>
<protein>
    <submittedName>
        <fullName evidence="2">Uncharacterized protein</fullName>
    </submittedName>
</protein>
<keyword evidence="1" id="KW-0472">Membrane</keyword>
<dbReference type="HOGENOM" id="CLU_3316540_0_0_6"/>
<gene>
    <name evidence="2" type="ORF">A464_4091</name>
</gene>
<keyword evidence="1" id="KW-0812">Transmembrane</keyword>
<dbReference type="EMBL" id="CP006608">
    <property type="protein sequence ID" value="AGR61274.1"/>
    <property type="molecule type" value="Genomic_DNA"/>
</dbReference>
<evidence type="ECO:0000313" key="3">
    <source>
        <dbReference type="Proteomes" id="UP000015042"/>
    </source>
</evidence>
<sequence length="39" mass="4664">MFKKQNKINEIYIRNIKINCNFINVVNIGISLLLYFIDC</sequence>
<keyword evidence="1" id="KW-1133">Transmembrane helix</keyword>
<dbReference type="Proteomes" id="UP000015042">
    <property type="component" value="Chromosome"/>
</dbReference>
<dbReference type="KEGG" id="sbz:A464_4091"/>
<accession>S5N2Z4</accession>
<dbReference type="AlphaFoldDB" id="S5N2Z4"/>
<evidence type="ECO:0000313" key="2">
    <source>
        <dbReference type="EMBL" id="AGR61274.1"/>
    </source>
</evidence>
<organism evidence="2 3">
    <name type="scientific">Salmonella bongori N268-08</name>
    <dbReference type="NCBI Taxonomy" id="1197719"/>
    <lineage>
        <taxon>Bacteria</taxon>
        <taxon>Pseudomonadati</taxon>
        <taxon>Pseudomonadota</taxon>
        <taxon>Gammaproteobacteria</taxon>
        <taxon>Enterobacterales</taxon>
        <taxon>Enterobacteriaceae</taxon>
        <taxon>Salmonella</taxon>
    </lineage>
</organism>
<dbReference type="PATRIC" id="fig|1197719.3.peg.4084"/>
<name>S5N2Z4_SALBN</name>